<evidence type="ECO:0000313" key="2">
    <source>
        <dbReference type="Proteomes" id="UP000823775"/>
    </source>
</evidence>
<evidence type="ECO:0000313" key="1">
    <source>
        <dbReference type="EMBL" id="MCD7447988.1"/>
    </source>
</evidence>
<proteinExistence type="predicted"/>
<dbReference type="EMBL" id="JACEIK010000049">
    <property type="protein sequence ID" value="MCD7447988.1"/>
    <property type="molecule type" value="Genomic_DNA"/>
</dbReference>
<gene>
    <name evidence="1" type="ORF">HAX54_036808</name>
</gene>
<keyword evidence="2" id="KW-1185">Reference proteome</keyword>
<sequence>MAANLHIPHKIRSLVTLLHQYYRVRFNATHYSSQLQGLHGIVPTTRIGYGGSVSPGLRFISSGERGEMVGEEVEEAGGGSSSERYHRSLDNLPIQPSLGFYAAAGIGTSSITETGT</sequence>
<protein>
    <submittedName>
        <fullName evidence="1">Uncharacterized protein</fullName>
    </submittedName>
</protein>
<name>A0ABS8RN51_DATST</name>
<organism evidence="1 2">
    <name type="scientific">Datura stramonium</name>
    <name type="common">Jimsonweed</name>
    <name type="synonym">Common thornapple</name>
    <dbReference type="NCBI Taxonomy" id="4076"/>
    <lineage>
        <taxon>Eukaryota</taxon>
        <taxon>Viridiplantae</taxon>
        <taxon>Streptophyta</taxon>
        <taxon>Embryophyta</taxon>
        <taxon>Tracheophyta</taxon>
        <taxon>Spermatophyta</taxon>
        <taxon>Magnoliopsida</taxon>
        <taxon>eudicotyledons</taxon>
        <taxon>Gunneridae</taxon>
        <taxon>Pentapetalae</taxon>
        <taxon>asterids</taxon>
        <taxon>lamiids</taxon>
        <taxon>Solanales</taxon>
        <taxon>Solanaceae</taxon>
        <taxon>Solanoideae</taxon>
        <taxon>Datureae</taxon>
        <taxon>Datura</taxon>
    </lineage>
</organism>
<comment type="caution">
    <text evidence="1">The sequence shown here is derived from an EMBL/GenBank/DDBJ whole genome shotgun (WGS) entry which is preliminary data.</text>
</comment>
<accession>A0ABS8RN51</accession>
<dbReference type="Proteomes" id="UP000823775">
    <property type="component" value="Unassembled WGS sequence"/>
</dbReference>
<reference evidence="1 2" key="1">
    <citation type="journal article" date="2021" name="BMC Genomics">
        <title>Datura genome reveals duplications of psychoactive alkaloid biosynthetic genes and high mutation rate following tissue culture.</title>
        <authorList>
            <person name="Rajewski A."/>
            <person name="Carter-House D."/>
            <person name="Stajich J."/>
            <person name="Litt A."/>
        </authorList>
    </citation>
    <scope>NUCLEOTIDE SEQUENCE [LARGE SCALE GENOMIC DNA]</scope>
    <source>
        <strain evidence="1">AR-01</strain>
    </source>
</reference>